<evidence type="ECO:0000259" key="1">
    <source>
        <dbReference type="PROSITE" id="PS50995"/>
    </source>
</evidence>
<dbReference type="InterPro" id="IPR039422">
    <property type="entry name" value="MarR/SlyA-like"/>
</dbReference>
<comment type="caution">
    <text evidence="2">The sequence shown here is derived from an EMBL/GenBank/DDBJ whole genome shotgun (WGS) entry which is preliminary data.</text>
</comment>
<organism evidence="2 3">
    <name type="scientific">Variovorax terrae</name>
    <dbReference type="NCBI Taxonomy" id="2923278"/>
    <lineage>
        <taxon>Bacteria</taxon>
        <taxon>Pseudomonadati</taxon>
        <taxon>Pseudomonadota</taxon>
        <taxon>Betaproteobacteria</taxon>
        <taxon>Burkholderiales</taxon>
        <taxon>Comamonadaceae</taxon>
        <taxon>Variovorax</taxon>
    </lineage>
</organism>
<dbReference type="Pfam" id="PF12802">
    <property type="entry name" value="MarR_2"/>
    <property type="match status" value="1"/>
</dbReference>
<reference evidence="2" key="1">
    <citation type="submission" date="2022-03" db="EMBL/GenBank/DDBJ databases">
        <authorList>
            <person name="Woo C.Y."/>
        </authorList>
    </citation>
    <scope>NUCLEOTIDE SEQUENCE</scope>
    <source>
        <strain evidence="2">CYS-02</strain>
    </source>
</reference>
<dbReference type="Gene3D" id="1.10.10.10">
    <property type="entry name" value="Winged helix-like DNA-binding domain superfamily/Winged helix DNA-binding domain"/>
    <property type="match status" value="1"/>
</dbReference>
<dbReference type="GO" id="GO:0003700">
    <property type="term" value="F:DNA-binding transcription factor activity"/>
    <property type="evidence" value="ECO:0007669"/>
    <property type="project" value="InterPro"/>
</dbReference>
<dbReference type="GO" id="GO:0006950">
    <property type="term" value="P:response to stress"/>
    <property type="evidence" value="ECO:0007669"/>
    <property type="project" value="TreeGrafter"/>
</dbReference>
<dbReference type="EMBL" id="JALGBI010000001">
    <property type="protein sequence ID" value="MCJ0762740.1"/>
    <property type="molecule type" value="Genomic_DNA"/>
</dbReference>
<dbReference type="PANTHER" id="PTHR33164">
    <property type="entry name" value="TRANSCRIPTIONAL REGULATOR, MARR FAMILY"/>
    <property type="match status" value="1"/>
</dbReference>
<evidence type="ECO:0000313" key="3">
    <source>
        <dbReference type="Proteomes" id="UP001139447"/>
    </source>
</evidence>
<dbReference type="Proteomes" id="UP001139447">
    <property type="component" value="Unassembled WGS sequence"/>
</dbReference>
<gene>
    <name evidence="2" type="ORF">MMF98_05885</name>
</gene>
<keyword evidence="3" id="KW-1185">Reference proteome</keyword>
<dbReference type="RefSeq" id="WP_243305255.1">
    <property type="nucleotide sequence ID" value="NZ_JALGBI010000001.1"/>
</dbReference>
<accession>A0A9X2AMG2</accession>
<dbReference type="PROSITE" id="PS50995">
    <property type="entry name" value="HTH_MARR_2"/>
    <property type="match status" value="1"/>
</dbReference>
<feature type="domain" description="HTH marR-type" evidence="1">
    <location>
        <begin position="24"/>
        <end position="156"/>
    </location>
</feature>
<dbReference type="InterPro" id="IPR000835">
    <property type="entry name" value="HTH_MarR-typ"/>
</dbReference>
<dbReference type="PANTHER" id="PTHR33164:SF43">
    <property type="entry name" value="HTH-TYPE TRANSCRIPTIONAL REPRESSOR YETL"/>
    <property type="match status" value="1"/>
</dbReference>
<name>A0A9X2AMG2_9BURK</name>
<dbReference type="PRINTS" id="PR00598">
    <property type="entry name" value="HTHMARR"/>
</dbReference>
<evidence type="ECO:0000313" key="2">
    <source>
        <dbReference type="EMBL" id="MCJ0762740.1"/>
    </source>
</evidence>
<dbReference type="AlphaFoldDB" id="A0A9X2AMG2"/>
<dbReference type="InterPro" id="IPR036390">
    <property type="entry name" value="WH_DNA-bd_sf"/>
</dbReference>
<dbReference type="InterPro" id="IPR036388">
    <property type="entry name" value="WH-like_DNA-bd_sf"/>
</dbReference>
<sequence length="156" mass="17255">MSSTAPAKTPRASAAETIDAGFLESLVGYNTRRAMLMITPNFMQRMAVYELGMADFSVLSLIKHNPGITSRQLCTALSILPPNLVGLISTLDKRSLIERRPHPRDGRAMGLHLRPAGQKLMRDAERTVLELEQLSTANLSPAEQKTLIRLLQKIYA</sequence>
<dbReference type="SMART" id="SM00347">
    <property type="entry name" value="HTH_MARR"/>
    <property type="match status" value="1"/>
</dbReference>
<protein>
    <submittedName>
        <fullName evidence="2">MarR family transcriptional regulator</fullName>
    </submittedName>
</protein>
<dbReference type="SUPFAM" id="SSF46785">
    <property type="entry name" value="Winged helix' DNA-binding domain"/>
    <property type="match status" value="1"/>
</dbReference>
<proteinExistence type="predicted"/>